<dbReference type="SUPFAM" id="SSF48371">
    <property type="entry name" value="ARM repeat"/>
    <property type="match status" value="1"/>
</dbReference>
<dbReference type="InterPro" id="IPR016024">
    <property type="entry name" value="ARM-type_fold"/>
</dbReference>
<dbReference type="Proteomes" id="UP001233999">
    <property type="component" value="Unassembled WGS sequence"/>
</dbReference>
<evidence type="ECO:0000313" key="2">
    <source>
        <dbReference type="EMBL" id="KAJ9590858.1"/>
    </source>
</evidence>
<reference evidence="2" key="1">
    <citation type="journal article" date="2023" name="IScience">
        <title>Live-bearing cockroach genome reveals convergent evolutionary mechanisms linked to viviparity in insects and beyond.</title>
        <authorList>
            <person name="Fouks B."/>
            <person name="Harrison M.C."/>
            <person name="Mikhailova A.A."/>
            <person name="Marchal E."/>
            <person name="English S."/>
            <person name="Carruthers M."/>
            <person name="Jennings E.C."/>
            <person name="Chiamaka E.L."/>
            <person name="Frigard R.A."/>
            <person name="Pippel M."/>
            <person name="Attardo G.M."/>
            <person name="Benoit J.B."/>
            <person name="Bornberg-Bauer E."/>
            <person name="Tobe S.S."/>
        </authorList>
    </citation>
    <scope>NUCLEOTIDE SEQUENCE</scope>
    <source>
        <strain evidence="2">Stay&amp;Tobe</strain>
    </source>
</reference>
<organism evidence="2 3">
    <name type="scientific">Diploptera punctata</name>
    <name type="common">Pacific beetle cockroach</name>
    <dbReference type="NCBI Taxonomy" id="6984"/>
    <lineage>
        <taxon>Eukaryota</taxon>
        <taxon>Metazoa</taxon>
        <taxon>Ecdysozoa</taxon>
        <taxon>Arthropoda</taxon>
        <taxon>Hexapoda</taxon>
        <taxon>Insecta</taxon>
        <taxon>Pterygota</taxon>
        <taxon>Neoptera</taxon>
        <taxon>Polyneoptera</taxon>
        <taxon>Dictyoptera</taxon>
        <taxon>Blattodea</taxon>
        <taxon>Blaberoidea</taxon>
        <taxon>Blaberidae</taxon>
        <taxon>Diplopterinae</taxon>
        <taxon>Diploptera</taxon>
    </lineage>
</organism>
<dbReference type="AlphaFoldDB" id="A0AAD8A3P5"/>
<evidence type="ECO:0000313" key="3">
    <source>
        <dbReference type="Proteomes" id="UP001233999"/>
    </source>
</evidence>
<keyword evidence="1" id="KW-1133">Transmembrane helix</keyword>
<keyword evidence="1" id="KW-0812">Transmembrane</keyword>
<accession>A0AAD8A3P5</accession>
<feature type="transmembrane region" description="Helical" evidence="1">
    <location>
        <begin position="50"/>
        <end position="71"/>
    </location>
</feature>
<reference evidence="2" key="2">
    <citation type="submission" date="2023-05" db="EMBL/GenBank/DDBJ databases">
        <authorList>
            <person name="Fouks B."/>
        </authorList>
    </citation>
    <scope>NUCLEOTIDE SEQUENCE</scope>
    <source>
        <strain evidence="2">Stay&amp;Tobe</strain>
        <tissue evidence="2">Testes</tissue>
    </source>
</reference>
<keyword evidence="1" id="KW-0472">Membrane</keyword>
<feature type="non-terminal residue" evidence="2">
    <location>
        <position position="113"/>
    </location>
</feature>
<dbReference type="EMBL" id="JASPKZ010004187">
    <property type="protein sequence ID" value="KAJ9590858.1"/>
    <property type="molecule type" value="Genomic_DNA"/>
</dbReference>
<feature type="non-terminal residue" evidence="2">
    <location>
        <position position="1"/>
    </location>
</feature>
<protein>
    <submittedName>
        <fullName evidence="2">Uncharacterized protein</fullName>
    </submittedName>
</protein>
<name>A0AAD8A3P5_DIPPU</name>
<keyword evidence="3" id="KW-1185">Reference proteome</keyword>
<sequence>DLPLAKKLFASMDLPPDKAKLLKQYDDEKKWDIICDQLIMHYQSYRTEQFNTMIVIIIIIIIILFCLVYKISYPFRIFVRHSHFFLTVFRRFINSETPPLFEFMPATIFLVAS</sequence>
<gene>
    <name evidence="2" type="ORF">L9F63_016102</name>
</gene>
<comment type="caution">
    <text evidence="2">The sequence shown here is derived from an EMBL/GenBank/DDBJ whole genome shotgun (WGS) entry which is preliminary data.</text>
</comment>
<evidence type="ECO:0000256" key="1">
    <source>
        <dbReference type="SAM" id="Phobius"/>
    </source>
</evidence>
<proteinExistence type="predicted"/>